<dbReference type="RefSeq" id="WP_142659180.1">
    <property type="nucleotide sequence ID" value="NZ_CABFVA020000012.1"/>
</dbReference>
<comment type="catalytic activity">
    <reaction evidence="8">
        <text>N(2)-acetyl-L-ornithine + L-glutamate = N-acetyl-L-glutamate + L-ornithine</text>
        <dbReference type="Rhea" id="RHEA:15349"/>
        <dbReference type="ChEBI" id="CHEBI:29985"/>
        <dbReference type="ChEBI" id="CHEBI:44337"/>
        <dbReference type="ChEBI" id="CHEBI:46911"/>
        <dbReference type="ChEBI" id="CHEBI:57805"/>
        <dbReference type="EC" id="2.3.1.35"/>
    </reaction>
</comment>
<name>A0A5E6M5F7_9BACT</name>
<dbReference type="HAMAP" id="MF_01106">
    <property type="entry name" value="ArgJ"/>
    <property type="match status" value="1"/>
</dbReference>
<evidence type="ECO:0000313" key="9">
    <source>
        <dbReference type="EMBL" id="VVM04803.1"/>
    </source>
</evidence>
<dbReference type="UniPathway" id="UPA00068">
    <property type="reaction ID" value="UER00106"/>
</dbReference>
<dbReference type="CDD" id="cd02152">
    <property type="entry name" value="OAT"/>
    <property type="match status" value="1"/>
</dbReference>
<dbReference type="Gene3D" id="3.10.20.340">
    <property type="entry name" value="ArgJ beta chain, C-terminal domain"/>
    <property type="match status" value="1"/>
</dbReference>
<reference evidence="9 10" key="1">
    <citation type="submission" date="2019-09" db="EMBL/GenBank/DDBJ databases">
        <authorList>
            <person name="Cremers G."/>
        </authorList>
    </citation>
    <scope>NUCLEOTIDE SEQUENCE [LARGE SCALE GENOMIC DNA]</scope>
    <source>
        <strain evidence="9">4A</strain>
    </source>
</reference>
<sequence length="404" mass="42461">MTEDITPVEEGSVTTPRGFQAAGVACGIKARGEKDLSLICSERAGRVVGLFTENRLPAAPVLLSRGHAARGVGRAVVINSGNANACTGPAGMANATEMVNRVASGIGCPPEEVFVCSTGRIGIPLPMAKVRRGIDEAIEQLSPQGGDDAALGILTTDTYPKKMGLRVSLGEQELFLGGIAKGAGMIDPHLATMLCVITTDGDVSEEALAAAARRAVADSFNRISIDGDCSTNDTVLLFANGLARNPTLTLESGDFRLFQSALSLLMGRLARMIVEDGEGISKVVEILVQGAADDRDAERVARAVAHSLLVKCSWHGEDPNWGRLLAAIGYSGAAVDGERVDIFYNGVQAVAGGARRSRTPAGLLLEVVRLPQFTILIDLGIGSGHFRLLTTDLTERYVRINKGE</sequence>
<comment type="catalytic activity">
    <reaction evidence="8">
        <text>L-glutamate + acetyl-CoA = N-acetyl-L-glutamate + CoA + H(+)</text>
        <dbReference type="Rhea" id="RHEA:24292"/>
        <dbReference type="ChEBI" id="CHEBI:15378"/>
        <dbReference type="ChEBI" id="CHEBI:29985"/>
        <dbReference type="ChEBI" id="CHEBI:44337"/>
        <dbReference type="ChEBI" id="CHEBI:57287"/>
        <dbReference type="ChEBI" id="CHEBI:57288"/>
        <dbReference type="EC" id="2.3.1.1"/>
    </reaction>
</comment>
<protein>
    <recommendedName>
        <fullName evidence="8">Arginine biosynthesis bifunctional protein ArgJ</fullName>
    </recommendedName>
    <domain>
        <recommendedName>
            <fullName evidence="8">Glutamate N-acetyltransferase</fullName>
            <ecNumber evidence="8">2.3.1.35</ecNumber>
        </recommendedName>
        <alternativeName>
            <fullName evidence="8">Ornithine acetyltransferase</fullName>
            <shortName evidence="8">OATase</shortName>
        </alternativeName>
        <alternativeName>
            <fullName evidence="8">Ornithine transacetylase</fullName>
        </alternativeName>
    </domain>
    <domain>
        <recommendedName>
            <fullName evidence="8">Amino-acid acetyltransferase</fullName>
            <ecNumber evidence="8">2.3.1.1</ecNumber>
        </recommendedName>
        <alternativeName>
            <fullName evidence="8">N-acetylglutamate synthase</fullName>
            <shortName evidence="8">AGSase</shortName>
        </alternativeName>
    </domain>
    <component>
        <recommendedName>
            <fullName evidence="8">Arginine biosynthesis bifunctional protein ArgJ alpha chain</fullName>
        </recommendedName>
    </component>
    <component>
        <recommendedName>
            <fullName evidence="8">Arginine biosynthesis bifunctional protein ArgJ beta chain</fullName>
        </recommendedName>
    </component>
</protein>
<keyword evidence="8" id="KW-0511">Multifunctional enzyme</keyword>
<comment type="pathway">
    <text evidence="8">Amino-acid biosynthesis; L-arginine biosynthesis; L-ornithine and N-acetyl-L-glutamate from L-glutamate and N(2)-acetyl-L-ornithine (cyclic): step 1/1.</text>
</comment>
<feature type="binding site" evidence="8">
    <location>
        <position position="192"/>
    </location>
    <ligand>
        <name>substrate</name>
    </ligand>
</feature>
<dbReference type="NCBIfam" id="TIGR00120">
    <property type="entry name" value="ArgJ"/>
    <property type="match status" value="1"/>
</dbReference>
<evidence type="ECO:0000256" key="7">
    <source>
        <dbReference type="ARBA" id="ARBA00023315"/>
    </source>
</evidence>
<gene>
    <name evidence="8 9" type="primary">argJ</name>
    <name evidence="9" type="ORF">MAMT_00310</name>
</gene>
<keyword evidence="10" id="KW-1185">Reference proteome</keyword>
<feature type="site" description="Cleavage; by autolysis" evidence="8">
    <location>
        <begin position="191"/>
        <end position="192"/>
    </location>
</feature>
<keyword evidence="6 8" id="KW-0068">Autocatalytic cleavage</keyword>
<evidence type="ECO:0000256" key="4">
    <source>
        <dbReference type="ARBA" id="ARBA00022605"/>
    </source>
</evidence>
<dbReference type="EC" id="2.3.1.1" evidence="8"/>
<feature type="site" description="Involved in the stabilization of negative charge on the oxyanion by the formation of the oxyanion hole" evidence="8">
    <location>
        <position position="119"/>
    </location>
</feature>
<dbReference type="Proteomes" id="UP000334923">
    <property type="component" value="Unassembled WGS sequence"/>
</dbReference>
<keyword evidence="7 8" id="KW-0012">Acyltransferase</keyword>
<keyword evidence="4 8" id="KW-0028">Amino-acid biosynthesis</keyword>
<keyword evidence="3 8" id="KW-0055">Arginine biosynthesis</keyword>
<dbReference type="InterPro" id="IPR002813">
    <property type="entry name" value="Arg_biosynth_ArgJ"/>
</dbReference>
<keyword evidence="5 8" id="KW-0808">Transferase</keyword>
<dbReference type="Gene3D" id="3.60.70.12">
    <property type="entry name" value="L-amino peptidase D-ALA esterase/amidase"/>
    <property type="match status" value="1"/>
</dbReference>
<feature type="active site" description="Nucleophile" evidence="8">
    <location>
        <position position="192"/>
    </location>
</feature>
<evidence type="ECO:0000256" key="6">
    <source>
        <dbReference type="ARBA" id="ARBA00022813"/>
    </source>
</evidence>
<evidence type="ECO:0000256" key="1">
    <source>
        <dbReference type="ARBA" id="ARBA00006774"/>
    </source>
</evidence>
<feature type="binding site" evidence="8">
    <location>
        <position position="401"/>
    </location>
    <ligand>
        <name>substrate</name>
    </ligand>
</feature>
<dbReference type="OrthoDB" id="9804242at2"/>
<evidence type="ECO:0000313" key="10">
    <source>
        <dbReference type="Proteomes" id="UP000334923"/>
    </source>
</evidence>
<evidence type="ECO:0000256" key="8">
    <source>
        <dbReference type="HAMAP-Rule" id="MF_01106"/>
    </source>
</evidence>
<evidence type="ECO:0000256" key="5">
    <source>
        <dbReference type="ARBA" id="ARBA00022679"/>
    </source>
</evidence>
<evidence type="ECO:0000256" key="2">
    <source>
        <dbReference type="ARBA" id="ARBA00011475"/>
    </source>
</evidence>
<evidence type="ECO:0000256" key="3">
    <source>
        <dbReference type="ARBA" id="ARBA00022571"/>
    </source>
</evidence>
<feature type="binding site" evidence="8">
    <location>
        <position position="278"/>
    </location>
    <ligand>
        <name>substrate</name>
    </ligand>
</feature>
<dbReference type="EC" id="2.3.1.35" evidence="8"/>
<comment type="pathway">
    <text evidence="8">Amino-acid biosynthesis; L-arginine biosynthesis; N(2)-acetyl-L-ornithine from L-glutamate: step 1/4.</text>
</comment>
<feature type="binding site" evidence="8">
    <location>
        <position position="181"/>
    </location>
    <ligand>
        <name>substrate</name>
    </ligand>
</feature>
<dbReference type="GO" id="GO:0005737">
    <property type="term" value="C:cytoplasm"/>
    <property type="evidence" value="ECO:0007669"/>
    <property type="project" value="UniProtKB-SubCell"/>
</dbReference>
<comment type="caution">
    <text evidence="8">Lacks conserved residue(s) required for the propagation of feature annotation.</text>
</comment>
<dbReference type="FunFam" id="3.60.70.12:FF:000001">
    <property type="entry name" value="Arginine biosynthesis bifunctional protein ArgJ, chloroplastic"/>
    <property type="match status" value="1"/>
</dbReference>
<dbReference type="GO" id="GO:0004042">
    <property type="term" value="F:L-glutamate N-acetyltransferase activity"/>
    <property type="evidence" value="ECO:0007669"/>
    <property type="project" value="UniProtKB-UniRule"/>
</dbReference>
<dbReference type="PANTHER" id="PTHR23100:SF0">
    <property type="entry name" value="ARGININE BIOSYNTHESIS BIFUNCTIONAL PROTEIN ARGJ, MITOCHONDRIAL"/>
    <property type="match status" value="1"/>
</dbReference>
<dbReference type="GO" id="GO:0006592">
    <property type="term" value="P:ornithine biosynthetic process"/>
    <property type="evidence" value="ECO:0007669"/>
    <property type="project" value="TreeGrafter"/>
</dbReference>
<dbReference type="EMBL" id="CABFVA020000012">
    <property type="protein sequence ID" value="VVM04803.1"/>
    <property type="molecule type" value="Genomic_DNA"/>
</dbReference>
<organism evidence="9 10">
    <name type="scientific">Methylacidimicrobium tartarophylax</name>
    <dbReference type="NCBI Taxonomy" id="1041768"/>
    <lineage>
        <taxon>Bacteria</taxon>
        <taxon>Pseudomonadati</taxon>
        <taxon>Verrucomicrobiota</taxon>
        <taxon>Methylacidimicrobium</taxon>
    </lineage>
</organism>
<comment type="similarity">
    <text evidence="1 8">Belongs to the ArgJ family.</text>
</comment>
<dbReference type="GO" id="GO:0004358">
    <property type="term" value="F:L-glutamate N-acetyltransferase activity, acting on acetyl-L-ornithine as donor"/>
    <property type="evidence" value="ECO:0007669"/>
    <property type="project" value="UniProtKB-UniRule"/>
</dbReference>
<dbReference type="AlphaFoldDB" id="A0A5E6M5F7"/>
<feature type="chain" id="PRO_5023439104" description="Arginine biosynthesis bifunctional protein ArgJ alpha chain" evidence="8">
    <location>
        <begin position="1"/>
        <end position="191"/>
    </location>
</feature>
<feature type="site" description="Involved in the stabilization of negative charge on the oxyanion by the formation of the oxyanion hole" evidence="8">
    <location>
        <position position="118"/>
    </location>
</feature>
<dbReference type="NCBIfam" id="NF003802">
    <property type="entry name" value="PRK05388.1"/>
    <property type="match status" value="1"/>
</dbReference>
<dbReference type="GO" id="GO:0006526">
    <property type="term" value="P:L-arginine biosynthetic process"/>
    <property type="evidence" value="ECO:0007669"/>
    <property type="project" value="UniProtKB-UniRule"/>
</dbReference>
<accession>A0A5E6M5F7</accession>
<dbReference type="PANTHER" id="PTHR23100">
    <property type="entry name" value="ARGININE BIOSYNTHESIS BIFUNCTIONAL PROTEIN ARGJ"/>
    <property type="match status" value="1"/>
</dbReference>
<comment type="subcellular location">
    <subcellularLocation>
        <location evidence="8">Cytoplasm</location>
    </subcellularLocation>
</comment>
<dbReference type="InterPro" id="IPR016117">
    <property type="entry name" value="ArgJ-like_dom_sf"/>
</dbReference>
<comment type="subunit">
    <text evidence="2 8">Heterotetramer of two alpha and two beta chains.</text>
</comment>
<feature type="binding site" evidence="8">
    <location>
        <position position="155"/>
    </location>
    <ligand>
        <name>substrate</name>
    </ligand>
</feature>
<comment type="function">
    <text evidence="8">Catalyzes two activities which are involved in the cyclic version of arginine biosynthesis: the synthesis of N-acetylglutamate from glutamate and acetyl-CoA as the acetyl donor, and of ornithine by transacetylation between N(2)-acetylornithine and glutamate.</text>
</comment>
<dbReference type="Pfam" id="PF01960">
    <property type="entry name" value="ArgJ"/>
    <property type="match status" value="1"/>
</dbReference>
<keyword evidence="8" id="KW-0963">Cytoplasm</keyword>
<dbReference type="SUPFAM" id="SSF56266">
    <property type="entry name" value="DmpA/ArgJ-like"/>
    <property type="match status" value="1"/>
</dbReference>
<feature type="chain" id="PRO_5023439105" description="Arginine biosynthesis bifunctional protein ArgJ beta chain" evidence="8">
    <location>
        <begin position="192"/>
        <end position="404"/>
    </location>
</feature>
<proteinExistence type="inferred from homology"/>
<dbReference type="InterPro" id="IPR042195">
    <property type="entry name" value="ArgJ_beta_C"/>
</dbReference>